<reference evidence="1 2" key="1">
    <citation type="submission" date="2013-09" db="EMBL/GenBank/DDBJ databases">
        <title>Corchorus capsularis genome sequencing.</title>
        <authorList>
            <person name="Alam M."/>
            <person name="Haque M.S."/>
            <person name="Islam M.S."/>
            <person name="Emdad E.M."/>
            <person name="Islam M.M."/>
            <person name="Ahmed B."/>
            <person name="Halim A."/>
            <person name="Hossen Q.M.M."/>
            <person name="Hossain M.Z."/>
            <person name="Ahmed R."/>
            <person name="Khan M.M."/>
            <person name="Islam R."/>
            <person name="Rashid M.M."/>
            <person name="Khan S.A."/>
            <person name="Rahman M.S."/>
            <person name="Alam M."/>
        </authorList>
    </citation>
    <scope>NUCLEOTIDE SEQUENCE [LARGE SCALE GENOMIC DNA]</scope>
    <source>
        <strain evidence="2">cv. CVL-1</strain>
        <tissue evidence="1">Whole seedling</tissue>
    </source>
</reference>
<accession>A0A1R3J1I8</accession>
<keyword evidence="2" id="KW-1185">Reference proteome</keyword>
<comment type="caution">
    <text evidence="1">The sequence shown here is derived from an EMBL/GenBank/DDBJ whole genome shotgun (WGS) entry which is preliminary data.</text>
</comment>
<dbReference type="Proteomes" id="UP000188268">
    <property type="component" value="Unassembled WGS sequence"/>
</dbReference>
<sequence length="127" mass="14413">MATKRRRGKKTKKIVARSQSQARFGPFEIITTDIAKESVYTVSIPSEFGYVVGFLRIVHYLRSVTFSLEGGYKIHVLKDDNLGIIWEFYHTIDVNSPPILSSPWPVLDVGCGIRGPLREIARFRLTS</sequence>
<protein>
    <submittedName>
        <fullName evidence="1">Putative s-adenosyl-l-methionine:delta24-sterol-C-methyltransferase</fullName>
    </submittedName>
</protein>
<keyword evidence="1" id="KW-0808">Transferase</keyword>
<gene>
    <name evidence="1" type="ORF">CCACVL1_08259</name>
</gene>
<evidence type="ECO:0000313" key="2">
    <source>
        <dbReference type="Proteomes" id="UP000188268"/>
    </source>
</evidence>
<keyword evidence="1" id="KW-0489">Methyltransferase</keyword>
<dbReference type="GO" id="GO:0032259">
    <property type="term" value="P:methylation"/>
    <property type="evidence" value="ECO:0007669"/>
    <property type="project" value="UniProtKB-KW"/>
</dbReference>
<dbReference type="GO" id="GO:0008168">
    <property type="term" value="F:methyltransferase activity"/>
    <property type="evidence" value="ECO:0007669"/>
    <property type="project" value="UniProtKB-KW"/>
</dbReference>
<dbReference type="OrthoDB" id="10599155at2759"/>
<proteinExistence type="predicted"/>
<name>A0A1R3J1I8_COCAP</name>
<dbReference type="Gramene" id="OMO88692">
    <property type="protein sequence ID" value="OMO88692"/>
    <property type="gene ID" value="CCACVL1_08259"/>
</dbReference>
<evidence type="ECO:0000313" key="1">
    <source>
        <dbReference type="EMBL" id="OMO88692.1"/>
    </source>
</evidence>
<organism evidence="1 2">
    <name type="scientific">Corchorus capsularis</name>
    <name type="common">Jute</name>
    <dbReference type="NCBI Taxonomy" id="210143"/>
    <lineage>
        <taxon>Eukaryota</taxon>
        <taxon>Viridiplantae</taxon>
        <taxon>Streptophyta</taxon>
        <taxon>Embryophyta</taxon>
        <taxon>Tracheophyta</taxon>
        <taxon>Spermatophyta</taxon>
        <taxon>Magnoliopsida</taxon>
        <taxon>eudicotyledons</taxon>
        <taxon>Gunneridae</taxon>
        <taxon>Pentapetalae</taxon>
        <taxon>rosids</taxon>
        <taxon>malvids</taxon>
        <taxon>Malvales</taxon>
        <taxon>Malvaceae</taxon>
        <taxon>Grewioideae</taxon>
        <taxon>Apeibeae</taxon>
        <taxon>Corchorus</taxon>
    </lineage>
</organism>
<dbReference type="AlphaFoldDB" id="A0A1R3J1I8"/>
<dbReference type="EMBL" id="AWWV01008945">
    <property type="protein sequence ID" value="OMO88692.1"/>
    <property type="molecule type" value="Genomic_DNA"/>
</dbReference>